<dbReference type="InterPro" id="IPR050766">
    <property type="entry name" value="Bact_Lucif_Oxidored"/>
</dbReference>
<dbReference type="Pfam" id="PF00296">
    <property type="entry name" value="Bac_luciferase"/>
    <property type="match status" value="1"/>
</dbReference>
<keyword evidence="2" id="KW-0503">Monooxygenase</keyword>
<dbReference type="PANTHER" id="PTHR30137">
    <property type="entry name" value="LUCIFERASE-LIKE MONOOXYGENASE"/>
    <property type="match status" value="1"/>
</dbReference>
<keyword evidence="1" id="KW-0560">Oxidoreductase</keyword>
<dbReference type="Gene3D" id="3.20.20.30">
    <property type="entry name" value="Luciferase-like domain"/>
    <property type="match status" value="1"/>
</dbReference>
<evidence type="ECO:0000256" key="2">
    <source>
        <dbReference type="ARBA" id="ARBA00023033"/>
    </source>
</evidence>
<gene>
    <name evidence="4" type="ORF">O7A05_24305</name>
</gene>
<dbReference type="EMBL" id="JAPYKO010000020">
    <property type="protein sequence ID" value="MEI9405261.1"/>
    <property type="molecule type" value="Genomic_DNA"/>
</dbReference>
<evidence type="ECO:0000256" key="1">
    <source>
        <dbReference type="ARBA" id="ARBA00023002"/>
    </source>
</evidence>
<dbReference type="RefSeq" id="WP_337095465.1">
    <property type="nucleotide sequence ID" value="NZ_JAPYKO010000020.1"/>
</dbReference>
<dbReference type="PANTHER" id="PTHR30137:SF8">
    <property type="entry name" value="BLR5498 PROTEIN"/>
    <property type="match status" value="1"/>
</dbReference>
<accession>A0ABU8KHS4</accession>
<dbReference type="Proteomes" id="UP001366503">
    <property type="component" value="Unassembled WGS sequence"/>
</dbReference>
<name>A0ABU8KHS4_9HYPH</name>
<dbReference type="SUPFAM" id="SSF51679">
    <property type="entry name" value="Bacterial luciferase-like"/>
    <property type="match status" value="1"/>
</dbReference>
<reference evidence="4 5" key="1">
    <citation type="submission" date="2022-12" db="EMBL/GenBank/DDBJ databases">
        <authorList>
            <person name="Muema E."/>
        </authorList>
    </citation>
    <scope>NUCLEOTIDE SEQUENCE [LARGE SCALE GENOMIC DNA]</scope>
    <source>
        <strain evidence="5">1330</strain>
    </source>
</reference>
<evidence type="ECO:0000313" key="4">
    <source>
        <dbReference type="EMBL" id="MEI9405261.1"/>
    </source>
</evidence>
<evidence type="ECO:0000313" key="5">
    <source>
        <dbReference type="Proteomes" id="UP001366503"/>
    </source>
</evidence>
<dbReference type="InterPro" id="IPR036661">
    <property type="entry name" value="Luciferase-like_sf"/>
</dbReference>
<protein>
    <submittedName>
        <fullName evidence="4">LLM class flavin-dependent oxidoreductase</fullName>
    </submittedName>
</protein>
<evidence type="ECO:0000259" key="3">
    <source>
        <dbReference type="Pfam" id="PF00296"/>
    </source>
</evidence>
<keyword evidence="5" id="KW-1185">Reference proteome</keyword>
<feature type="domain" description="Luciferase-like" evidence="3">
    <location>
        <begin position="1"/>
        <end position="302"/>
    </location>
</feature>
<sequence length="358" mass="38601">MELGLYTFADVSPEPGPGAMGPHERLRNLIEEIELADQVGLDVFGLGEHHRPDYAASAPVVALAAAAERTKRIKLTSAVTVLSSDDPVRVFQQFATLDLLSNGRAEIMAGRGSFIESFPLFGYNLEDYDELFAEKLDLLLAIRDQAKVTWQGKLRAPINGRGVYPRPLQEKLPIWIAIGGTPQSAARAGVLGLPLALAIIGGEPARFAPLFEIYREAAQRAGTDPATLATSINVHGFIAETTEQAADDFYGPQAEVMNRIGRERGWGPTSRAHFDQARGPNDALFVGNPEAVAEKIVAQHKIFGNDRFLLQMAIGTMPHAKIMKAIELYGTKVAPIVRSKTAEAASPAPAPMSRVTGA</sequence>
<dbReference type="InterPro" id="IPR011251">
    <property type="entry name" value="Luciferase-like_dom"/>
</dbReference>
<dbReference type="InterPro" id="IPR022290">
    <property type="entry name" value="LLM_Atu2307-like"/>
</dbReference>
<organism evidence="4 5">
    <name type="scientific">Mesorhizobium argentiipisi</name>
    <dbReference type="NCBI Taxonomy" id="3015175"/>
    <lineage>
        <taxon>Bacteria</taxon>
        <taxon>Pseudomonadati</taxon>
        <taxon>Pseudomonadota</taxon>
        <taxon>Alphaproteobacteria</taxon>
        <taxon>Hyphomicrobiales</taxon>
        <taxon>Phyllobacteriaceae</taxon>
        <taxon>Mesorhizobium</taxon>
    </lineage>
</organism>
<dbReference type="NCBIfam" id="TIGR03858">
    <property type="entry name" value="LLM_2I7G"/>
    <property type="match status" value="1"/>
</dbReference>
<comment type="caution">
    <text evidence="4">The sequence shown here is derived from an EMBL/GenBank/DDBJ whole genome shotgun (WGS) entry which is preliminary data.</text>
</comment>
<proteinExistence type="predicted"/>